<keyword evidence="3" id="KW-1185">Reference proteome</keyword>
<dbReference type="Proteomes" id="UP000003560">
    <property type="component" value="Unassembled WGS sequence"/>
</dbReference>
<dbReference type="EMBL" id="ABXJ01000027">
    <property type="protein sequence ID" value="EEA91345.1"/>
    <property type="molecule type" value="Genomic_DNA"/>
</dbReference>
<reference evidence="2 3" key="1">
    <citation type="submission" date="2008-10" db="EMBL/GenBank/DDBJ databases">
        <title>Draft genome sequence of Collinsella stercoris (DSM 13279).</title>
        <authorList>
            <person name="Sudarsanam P."/>
            <person name="Ley R."/>
            <person name="Guruge J."/>
            <person name="Turnbaugh P.J."/>
            <person name="Mahowald M."/>
            <person name="Liep D."/>
            <person name="Gordon J."/>
        </authorList>
    </citation>
    <scope>NUCLEOTIDE SEQUENCE [LARGE SCALE GENOMIC DNA]</scope>
    <source>
        <strain evidence="2 3">DSM 13279</strain>
    </source>
</reference>
<proteinExistence type="predicted"/>
<comment type="caution">
    <text evidence="2">The sequence shown here is derived from an EMBL/GenBank/DDBJ whole genome shotgun (WGS) entry which is preliminary data.</text>
</comment>
<sequence>MYARAEEETGHIRQADIDKARLFSAERTSRSTAWPKHSSSDEMELRPFS</sequence>
<evidence type="ECO:0000313" key="3">
    <source>
        <dbReference type="Proteomes" id="UP000003560"/>
    </source>
</evidence>
<name>B6G8U6_9ACTN</name>
<gene>
    <name evidence="2" type="ORF">COLSTE_00487</name>
</gene>
<feature type="compositionally biased region" description="Basic and acidic residues" evidence="1">
    <location>
        <begin position="38"/>
        <end position="49"/>
    </location>
</feature>
<evidence type="ECO:0000256" key="1">
    <source>
        <dbReference type="SAM" id="MobiDB-lite"/>
    </source>
</evidence>
<organism evidence="2 3">
    <name type="scientific">Collinsella stercoris DSM 13279</name>
    <dbReference type="NCBI Taxonomy" id="445975"/>
    <lineage>
        <taxon>Bacteria</taxon>
        <taxon>Bacillati</taxon>
        <taxon>Actinomycetota</taxon>
        <taxon>Coriobacteriia</taxon>
        <taxon>Coriobacteriales</taxon>
        <taxon>Coriobacteriaceae</taxon>
        <taxon>Collinsella</taxon>
    </lineage>
</organism>
<dbReference type="AlphaFoldDB" id="B6G8U6"/>
<feature type="region of interest" description="Disordered" evidence="1">
    <location>
        <begin position="26"/>
        <end position="49"/>
    </location>
</feature>
<reference evidence="2 3" key="2">
    <citation type="submission" date="2008-10" db="EMBL/GenBank/DDBJ databases">
        <authorList>
            <person name="Fulton L."/>
            <person name="Clifton S."/>
            <person name="Fulton B."/>
            <person name="Xu J."/>
            <person name="Minx P."/>
            <person name="Pepin K.H."/>
            <person name="Johnson M."/>
            <person name="Thiruvilangam P."/>
            <person name="Bhonagiri V."/>
            <person name="Nash W.E."/>
            <person name="Mardis E.R."/>
            <person name="Wilson R.K."/>
        </authorList>
    </citation>
    <scope>NUCLEOTIDE SEQUENCE [LARGE SCALE GENOMIC DNA]</scope>
    <source>
        <strain evidence="2 3">DSM 13279</strain>
    </source>
</reference>
<protein>
    <submittedName>
        <fullName evidence="2">Uncharacterized protein</fullName>
    </submittedName>
</protein>
<evidence type="ECO:0000313" key="2">
    <source>
        <dbReference type="EMBL" id="EEA91345.1"/>
    </source>
</evidence>
<accession>B6G8U6</accession>
<dbReference type="HOGENOM" id="CLU_3134490_0_0_11"/>